<feature type="region of interest" description="Disordered" evidence="1">
    <location>
        <begin position="1"/>
        <end position="20"/>
    </location>
</feature>
<dbReference type="EMBL" id="JBEDUW010000002">
    <property type="protein sequence ID" value="KAK9946872.1"/>
    <property type="molecule type" value="Genomic_DNA"/>
</dbReference>
<comment type="caution">
    <text evidence="2">The sequence shown here is derived from an EMBL/GenBank/DDBJ whole genome shotgun (WGS) entry which is preliminary data.</text>
</comment>
<keyword evidence="3" id="KW-1185">Reference proteome</keyword>
<protein>
    <submittedName>
        <fullName evidence="2">Uncharacterized protein</fullName>
    </submittedName>
</protein>
<proteinExistence type="predicted"/>
<dbReference type="Proteomes" id="UP001457282">
    <property type="component" value="Unassembled WGS sequence"/>
</dbReference>
<name>A0AAW1YD91_RUBAR</name>
<gene>
    <name evidence="2" type="ORF">M0R45_012315</name>
</gene>
<sequence>MTHLGQGTRPMSDGLRTESDGLDLKKSFDIRVYDREALEPQGRFAQDCTLKLTLACKAPDRSNLSLVSLITSQYIV</sequence>
<evidence type="ECO:0000313" key="2">
    <source>
        <dbReference type="EMBL" id="KAK9946872.1"/>
    </source>
</evidence>
<accession>A0AAW1YD91</accession>
<evidence type="ECO:0000256" key="1">
    <source>
        <dbReference type="SAM" id="MobiDB-lite"/>
    </source>
</evidence>
<dbReference type="AlphaFoldDB" id="A0AAW1YD91"/>
<organism evidence="2 3">
    <name type="scientific">Rubus argutus</name>
    <name type="common">Southern blackberry</name>
    <dbReference type="NCBI Taxonomy" id="59490"/>
    <lineage>
        <taxon>Eukaryota</taxon>
        <taxon>Viridiplantae</taxon>
        <taxon>Streptophyta</taxon>
        <taxon>Embryophyta</taxon>
        <taxon>Tracheophyta</taxon>
        <taxon>Spermatophyta</taxon>
        <taxon>Magnoliopsida</taxon>
        <taxon>eudicotyledons</taxon>
        <taxon>Gunneridae</taxon>
        <taxon>Pentapetalae</taxon>
        <taxon>rosids</taxon>
        <taxon>fabids</taxon>
        <taxon>Rosales</taxon>
        <taxon>Rosaceae</taxon>
        <taxon>Rosoideae</taxon>
        <taxon>Rosoideae incertae sedis</taxon>
        <taxon>Rubus</taxon>
    </lineage>
</organism>
<reference evidence="2 3" key="1">
    <citation type="journal article" date="2023" name="G3 (Bethesda)">
        <title>A chromosome-length genome assembly and annotation of blackberry (Rubus argutus, cv. 'Hillquist').</title>
        <authorList>
            <person name="Bruna T."/>
            <person name="Aryal R."/>
            <person name="Dudchenko O."/>
            <person name="Sargent D.J."/>
            <person name="Mead D."/>
            <person name="Buti M."/>
            <person name="Cavallini A."/>
            <person name="Hytonen T."/>
            <person name="Andres J."/>
            <person name="Pham M."/>
            <person name="Weisz D."/>
            <person name="Mascagni F."/>
            <person name="Usai G."/>
            <person name="Natali L."/>
            <person name="Bassil N."/>
            <person name="Fernandez G.E."/>
            <person name="Lomsadze A."/>
            <person name="Armour M."/>
            <person name="Olukolu B."/>
            <person name="Poorten T."/>
            <person name="Britton C."/>
            <person name="Davik J."/>
            <person name="Ashrafi H."/>
            <person name="Aiden E.L."/>
            <person name="Borodovsky M."/>
            <person name="Worthington M."/>
        </authorList>
    </citation>
    <scope>NUCLEOTIDE SEQUENCE [LARGE SCALE GENOMIC DNA]</scope>
    <source>
        <strain evidence="2">PI 553951</strain>
    </source>
</reference>
<evidence type="ECO:0000313" key="3">
    <source>
        <dbReference type="Proteomes" id="UP001457282"/>
    </source>
</evidence>